<dbReference type="CDD" id="cd17546">
    <property type="entry name" value="REC_hyHK_CKI1_RcsC-like"/>
    <property type="match status" value="1"/>
</dbReference>
<dbReference type="SMART" id="SM00091">
    <property type="entry name" value="PAS"/>
    <property type="match status" value="1"/>
</dbReference>
<dbReference type="Pfam" id="PF02518">
    <property type="entry name" value="HATPase_c"/>
    <property type="match status" value="1"/>
</dbReference>
<dbReference type="InterPro" id="IPR035965">
    <property type="entry name" value="PAS-like_dom_sf"/>
</dbReference>
<dbReference type="AlphaFoldDB" id="A0A518CS47"/>
<dbReference type="Gene3D" id="1.10.287.130">
    <property type="match status" value="1"/>
</dbReference>
<feature type="domain" description="Response regulatory" evidence="9">
    <location>
        <begin position="541"/>
        <end position="660"/>
    </location>
</feature>
<dbReference type="InterPro" id="IPR003661">
    <property type="entry name" value="HisK_dim/P_dom"/>
</dbReference>
<dbReference type="InterPro" id="IPR011006">
    <property type="entry name" value="CheY-like_superfamily"/>
</dbReference>
<feature type="domain" description="PAC" evidence="11">
    <location>
        <begin position="222"/>
        <end position="275"/>
    </location>
</feature>
<dbReference type="PROSITE" id="PS50109">
    <property type="entry name" value="HIS_KIN"/>
    <property type="match status" value="1"/>
</dbReference>
<dbReference type="NCBIfam" id="TIGR00229">
    <property type="entry name" value="sensory_box"/>
    <property type="match status" value="1"/>
</dbReference>
<dbReference type="PROSITE" id="PS50113">
    <property type="entry name" value="PAC"/>
    <property type="match status" value="1"/>
</dbReference>
<accession>A0A518CS47</accession>
<dbReference type="SMART" id="SM00388">
    <property type="entry name" value="HisKA"/>
    <property type="match status" value="1"/>
</dbReference>
<evidence type="ECO:0000259" key="8">
    <source>
        <dbReference type="PROSITE" id="PS50109"/>
    </source>
</evidence>
<dbReference type="Gene3D" id="3.30.450.20">
    <property type="entry name" value="PAS domain"/>
    <property type="match status" value="1"/>
</dbReference>
<dbReference type="FunFam" id="1.10.287.130:FF:000001">
    <property type="entry name" value="Two-component sensor histidine kinase"/>
    <property type="match status" value="1"/>
</dbReference>
<dbReference type="KEGG" id="plon:Pla110_37930"/>
<dbReference type="InterPro" id="IPR000014">
    <property type="entry name" value="PAS"/>
</dbReference>
<evidence type="ECO:0000259" key="9">
    <source>
        <dbReference type="PROSITE" id="PS50110"/>
    </source>
</evidence>
<dbReference type="CDD" id="cd00130">
    <property type="entry name" value="PAS"/>
    <property type="match status" value="1"/>
</dbReference>
<dbReference type="PRINTS" id="PR00344">
    <property type="entry name" value="BCTRLSENSOR"/>
</dbReference>
<protein>
    <recommendedName>
        <fullName evidence="2">histidine kinase</fullName>
        <ecNumber evidence="2">2.7.13.3</ecNumber>
    </recommendedName>
</protein>
<evidence type="ECO:0000313" key="13">
    <source>
        <dbReference type="Proteomes" id="UP000317178"/>
    </source>
</evidence>
<sequence>MPNLETVQGPQRILILPPTLRDGEITNRLFNQHDIESYICADIDCLCREIEKGAGAVLIAEEHLHGKQANSLSLQLREQPAWSDLPILVLTVPSEVNIALLVKWQQAANVSLIQRPLQIAQFLSVVRSRIQDRKRQYVVRRLLESLDHRRSEFQQLADAMPQMVFITNSEGKFEFLNQRARTFLGYDREVFSAFNPCEVIHADDVARAESRWIMSMESHKSYHCEFRVKEANSGKFKWHLARAVPVRDEKGDVTQWYATCTDIHQRKLAEKKLSEALIKSTTAGIAKSEFLANMSHEIRTPMTAILGYAELLIEREEDKEKKQYLEIIQRNGGFLLDIINDILDLSKIEAGKLEIALEELELRPFIENTLTLLEERANEKEIEFEVEVDSVVMESIQTDSKRLRQILVNLIGNAIKFTEVGRVRLEVSQDSERIVFSVKDTGIGMNKDQTTRLFQPFQQGDASITRNFGGTGLGLAISQRLAKMLGGEIRVISEPGVGSTFSLILHAVATTSGTPIEPTNEPAIKILPESEVTTSPVLNCRVLVVDDRRDVRFLTTRFLTDAGAEVIDVENGLQAVQMVERGATNGRELDLILMDMQMPTMDGYQAASRLRSMGFDKPIIALTADAMQGDMTRCLESGCNAYLSKPINRIEMLTMVAEYVSKNESSD</sequence>
<dbReference type="PROSITE" id="PS50110">
    <property type="entry name" value="RESPONSE_REGULATORY"/>
    <property type="match status" value="1"/>
</dbReference>
<dbReference type="EC" id="2.7.13.3" evidence="2"/>
<evidence type="ECO:0000256" key="3">
    <source>
        <dbReference type="ARBA" id="ARBA00022553"/>
    </source>
</evidence>
<dbReference type="CDD" id="cd16922">
    <property type="entry name" value="HATPase_EvgS-ArcB-TorS-like"/>
    <property type="match status" value="1"/>
</dbReference>
<dbReference type="GO" id="GO:0000155">
    <property type="term" value="F:phosphorelay sensor kinase activity"/>
    <property type="evidence" value="ECO:0007669"/>
    <property type="project" value="InterPro"/>
</dbReference>
<gene>
    <name evidence="12" type="primary">bvgS</name>
    <name evidence="12" type="ORF">Pla110_37930</name>
</gene>
<dbReference type="InterPro" id="IPR001610">
    <property type="entry name" value="PAC"/>
</dbReference>
<keyword evidence="5" id="KW-0418">Kinase</keyword>
<dbReference type="PROSITE" id="PS50112">
    <property type="entry name" value="PAS"/>
    <property type="match status" value="1"/>
</dbReference>
<dbReference type="Pfam" id="PF00512">
    <property type="entry name" value="HisKA"/>
    <property type="match status" value="1"/>
</dbReference>
<reference evidence="12 13" key="1">
    <citation type="submission" date="2019-02" db="EMBL/GenBank/DDBJ databases">
        <title>Deep-cultivation of Planctomycetes and their phenomic and genomic characterization uncovers novel biology.</title>
        <authorList>
            <person name="Wiegand S."/>
            <person name="Jogler M."/>
            <person name="Boedeker C."/>
            <person name="Pinto D."/>
            <person name="Vollmers J."/>
            <person name="Rivas-Marin E."/>
            <person name="Kohn T."/>
            <person name="Peeters S.H."/>
            <person name="Heuer A."/>
            <person name="Rast P."/>
            <person name="Oberbeckmann S."/>
            <person name="Bunk B."/>
            <person name="Jeske O."/>
            <person name="Meyerdierks A."/>
            <person name="Storesund J.E."/>
            <person name="Kallscheuer N."/>
            <person name="Luecker S."/>
            <person name="Lage O.M."/>
            <person name="Pohl T."/>
            <person name="Merkel B.J."/>
            <person name="Hornburger P."/>
            <person name="Mueller R.-W."/>
            <person name="Bruemmer F."/>
            <person name="Labrenz M."/>
            <person name="Spormann A.M."/>
            <person name="Op den Camp H."/>
            <person name="Overmann J."/>
            <person name="Amann R."/>
            <person name="Jetten M.S.M."/>
            <person name="Mascher T."/>
            <person name="Medema M.H."/>
            <person name="Devos D.P."/>
            <person name="Kaster A.-K."/>
            <person name="Ovreas L."/>
            <person name="Rohde M."/>
            <person name="Galperin M.Y."/>
            <person name="Jogler C."/>
        </authorList>
    </citation>
    <scope>NUCLEOTIDE SEQUENCE [LARGE SCALE GENOMIC DNA]</scope>
    <source>
        <strain evidence="12 13">Pla110</strain>
    </source>
</reference>
<evidence type="ECO:0000256" key="5">
    <source>
        <dbReference type="ARBA" id="ARBA00022777"/>
    </source>
</evidence>
<proteinExistence type="predicted"/>
<dbReference type="SUPFAM" id="SSF47384">
    <property type="entry name" value="Homodimeric domain of signal transducing histidine kinase"/>
    <property type="match status" value="1"/>
</dbReference>
<dbReference type="CDD" id="cd00082">
    <property type="entry name" value="HisKA"/>
    <property type="match status" value="1"/>
</dbReference>
<keyword evidence="3 7" id="KW-0597">Phosphoprotein</keyword>
<dbReference type="InterPro" id="IPR036097">
    <property type="entry name" value="HisK_dim/P_sf"/>
</dbReference>
<dbReference type="Proteomes" id="UP000317178">
    <property type="component" value="Chromosome"/>
</dbReference>
<dbReference type="InterPro" id="IPR001789">
    <property type="entry name" value="Sig_transdc_resp-reg_receiver"/>
</dbReference>
<evidence type="ECO:0000259" key="11">
    <source>
        <dbReference type="PROSITE" id="PS50113"/>
    </source>
</evidence>
<dbReference type="Pfam" id="PF00072">
    <property type="entry name" value="Response_reg"/>
    <property type="match status" value="1"/>
</dbReference>
<dbReference type="Gene3D" id="3.40.50.2300">
    <property type="match status" value="1"/>
</dbReference>
<dbReference type="SMART" id="SM00387">
    <property type="entry name" value="HATPase_c"/>
    <property type="match status" value="1"/>
</dbReference>
<dbReference type="InterPro" id="IPR004358">
    <property type="entry name" value="Sig_transdc_His_kin-like_C"/>
</dbReference>
<evidence type="ECO:0000256" key="2">
    <source>
        <dbReference type="ARBA" id="ARBA00012438"/>
    </source>
</evidence>
<dbReference type="SUPFAM" id="SSF55874">
    <property type="entry name" value="ATPase domain of HSP90 chaperone/DNA topoisomerase II/histidine kinase"/>
    <property type="match status" value="1"/>
</dbReference>
<feature type="domain" description="PAS" evidence="10">
    <location>
        <begin position="149"/>
        <end position="219"/>
    </location>
</feature>
<evidence type="ECO:0000256" key="6">
    <source>
        <dbReference type="ARBA" id="ARBA00023012"/>
    </source>
</evidence>
<evidence type="ECO:0000256" key="4">
    <source>
        <dbReference type="ARBA" id="ARBA00022679"/>
    </source>
</evidence>
<feature type="domain" description="Histidine kinase" evidence="8">
    <location>
        <begin position="293"/>
        <end position="509"/>
    </location>
</feature>
<dbReference type="EMBL" id="CP036281">
    <property type="protein sequence ID" value="QDU82038.1"/>
    <property type="molecule type" value="Genomic_DNA"/>
</dbReference>
<dbReference type="Gene3D" id="3.30.565.10">
    <property type="entry name" value="Histidine kinase-like ATPase, C-terminal domain"/>
    <property type="match status" value="1"/>
</dbReference>
<dbReference type="PANTHER" id="PTHR45339:SF1">
    <property type="entry name" value="HYBRID SIGNAL TRANSDUCTION HISTIDINE KINASE J"/>
    <property type="match status" value="1"/>
</dbReference>
<dbReference type="FunFam" id="3.30.450.20:FF:000099">
    <property type="entry name" value="Sensory box sensor histidine kinase"/>
    <property type="match status" value="1"/>
</dbReference>
<dbReference type="SUPFAM" id="SSF55785">
    <property type="entry name" value="PYP-like sensor domain (PAS domain)"/>
    <property type="match status" value="1"/>
</dbReference>
<evidence type="ECO:0000256" key="1">
    <source>
        <dbReference type="ARBA" id="ARBA00000085"/>
    </source>
</evidence>
<dbReference type="InterPro" id="IPR036890">
    <property type="entry name" value="HATPase_C_sf"/>
</dbReference>
<keyword evidence="4 12" id="KW-0808">Transferase</keyword>
<keyword evidence="13" id="KW-1185">Reference proteome</keyword>
<dbReference type="SMART" id="SM00448">
    <property type="entry name" value="REC"/>
    <property type="match status" value="1"/>
</dbReference>
<organism evidence="12 13">
    <name type="scientific">Polystyrenella longa</name>
    <dbReference type="NCBI Taxonomy" id="2528007"/>
    <lineage>
        <taxon>Bacteria</taxon>
        <taxon>Pseudomonadati</taxon>
        <taxon>Planctomycetota</taxon>
        <taxon>Planctomycetia</taxon>
        <taxon>Planctomycetales</taxon>
        <taxon>Planctomycetaceae</taxon>
        <taxon>Polystyrenella</taxon>
    </lineage>
</organism>
<dbReference type="InterPro" id="IPR000700">
    <property type="entry name" value="PAS-assoc_C"/>
</dbReference>
<evidence type="ECO:0000259" key="10">
    <source>
        <dbReference type="PROSITE" id="PS50112"/>
    </source>
</evidence>
<name>A0A518CS47_9PLAN</name>
<feature type="modified residue" description="4-aspartylphosphate" evidence="7">
    <location>
        <position position="595"/>
    </location>
</feature>
<evidence type="ECO:0000313" key="12">
    <source>
        <dbReference type="EMBL" id="QDU82038.1"/>
    </source>
</evidence>
<comment type="catalytic activity">
    <reaction evidence="1">
        <text>ATP + protein L-histidine = ADP + protein N-phospho-L-histidine.</text>
        <dbReference type="EC" id="2.7.13.3"/>
    </reaction>
</comment>
<dbReference type="FunFam" id="3.30.565.10:FF:000010">
    <property type="entry name" value="Sensor histidine kinase RcsC"/>
    <property type="match status" value="1"/>
</dbReference>
<keyword evidence="6" id="KW-0902">Two-component regulatory system</keyword>
<dbReference type="InterPro" id="IPR003594">
    <property type="entry name" value="HATPase_dom"/>
</dbReference>
<dbReference type="Pfam" id="PF08448">
    <property type="entry name" value="PAS_4"/>
    <property type="match status" value="1"/>
</dbReference>
<dbReference type="InterPro" id="IPR005467">
    <property type="entry name" value="His_kinase_dom"/>
</dbReference>
<dbReference type="SUPFAM" id="SSF52172">
    <property type="entry name" value="CheY-like"/>
    <property type="match status" value="2"/>
</dbReference>
<dbReference type="PANTHER" id="PTHR45339">
    <property type="entry name" value="HYBRID SIGNAL TRANSDUCTION HISTIDINE KINASE J"/>
    <property type="match status" value="1"/>
</dbReference>
<dbReference type="SMART" id="SM00086">
    <property type="entry name" value="PAC"/>
    <property type="match status" value="1"/>
</dbReference>
<evidence type="ECO:0000256" key="7">
    <source>
        <dbReference type="PROSITE-ProRule" id="PRU00169"/>
    </source>
</evidence>
<dbReference type="InterPro" id="IPR013656">
    <property type="entry name" value="PAS_4"/>
</dbReference>